<gene>
    <name evidence="7" type="ORF">BHF71_00885</name>
</gene>
<dbReference type="AlphaFoldDB" id="A0A1D2YVJ8"/>
<dbReference type="Pfam" id="PF05103">
    <property type="entry name" value="DivIVA"/>
    <property type="match status" value="1"/>
</dbReference>
<organism evidence="7 8">
    <name type="scientific">Vulcanibacillus modesticaldus</name>
    <dbReference type="NCBI Taxonomy" id="337097"/>
    <lineage>
        <taxon>Bacteria</taxon>
        <taxon>Bacillati</taxon>
        <taxon>Bacillota</taxon>
        <taxon>Bacilli</taxon>
        <taxon>Bacillales</taxon>
        <taxon>Bacillaceae</taxon>
        <taxon>Vulcanibacillus</taxon>
    </lineage>
</organism>
<evidence type="ECO:0000256" key="6">
    <source>
        <dbReference type="SAM" id="Coils"/>
    </source>
</evidence>
<dbReference type="Proteomes" id="UP000243739">
    <property type="component" value="Unassembled WGS sequence"/>
</dbReference>
<keyword evidence="5" id="KW-0131">Cell cycle</keyword>
<evidence type="ECO:0000256" key="2">
    <source>
        <dbReference type="ARBA" id="ARBA00022490"/>
    </source>
</evidence>
<evidence type="ECO:0000256" key="4">
    <source>
        <dbReference type="ARBA" id="ARBA00023054"/>
    </source>
</evidence>
<proteinExistence type="predicted"/>
<name>A0A1D2YVJ8_9BACI</name>
<dbReference type="InterPro" id="IPR007793">
    <property type="entry name" value="DivIVA_fam"/>
</dbReference>
<dbReference type="PANTHER" id="PTHR35794">
    <property type="entry name" value="CELL DIVISION PROTEIN DIVIVA"/>
    <property type="match status" value="1"/>
</dbReference>
<dbReference type="OrthoDB" id="389699at2"/>
<dbReference type="PANTHER" id="PTHR35794:SF1">
    <property type="entry name" value="CELL CYCLE PROTEIN GPSB"/>
    <property type="match status" value="1"/>
</dbReference>
<keyword evidence="8" id="KW-1185">Reference proteome</keyword>
<dbReference type="InterPro" id="IPR019933">
    <property type="entry name" value="DivIVA_domain"/>
</dbReference>
<evidence type="ECO:0000313" key="7">
    <source>
        <dbReference type="EMBL" id="OEF99762.1"/>
    </source>
</evidence>
<dbReference type="EMBL" id="MIJF01000013">
    <property type="protein sequence ID" value="OEF99762.1"/>
    <property type="molecule type" value="Genomic_DNA"/>
</dbReference>
<evidence type="ECO:0000256" key="5">
    <source>
        <dbReference type="ARBA" id="ARBA00023306"/>
    </source>
</evidence>
<keyword evidence="4 6" id="KW-0175">Coiled coil</keyword>
<evidence type="ECO:0000256" key="1">
    <source>
        <dbReference type="ARBA" id="ARBA00004496"/>
    </source>
</evidence>
<accession>A0A1D2YVJ8</accession>
<comment type="caution">
    <text evidence="7">The sequence shown here is derived from an EMBL/GenBank/DDBJ whole genome shotgun (WGS) entry which is preliminary data.</text>
</comment>
<protein>
    <recommendedName>
        <fullName evidence="9">Cell division protein DivIVA</fullName>
    </recommendedName>
</protein>
<evidence type="ECO:0000313" key="8">
    <source>
        <dbReference type="Proteomes" id="UP000243739"/>
    </source>
</evidence>
<keyword evidence="3" id="KW-0132">Cell division</keyword>
<dbReference type="STRING" id="337097.BHF71_00885"/>
<dbReference type="GO" id="GO:0051301">
    <property type="term" value="P:cell division"/>
    <property type="evidence" value="ECO:0007669"/>
    <property type="project" value="UniProtKB-KW"/>
</dbReference>
<dbReference type="Gene3D" id="6.10.250.660">
    <property type="match status" value="1"/>
</dbReference>
<comment type="subcellular location">
    <subcellularLocation>
        <location evidence="1">Cytoplasm</location>
    </subcellularLocation>
</comment>
<sequence length="88" mass="10554">MLTPEDIFEKEFKRALRGYDIDEVNEFLDQVIQDYARIIEENKTLKKELQQFKTSTTRQSFHSSVNEKITIDDLVKRIEALEKKTRFL</sequence>
<dbReference type="RefSeq" id="WP_069656249.1">
    <property type="nucleotide sequence ID" value="NZ_MIJF01000013.1"/>
</dbReference>
<dbReference type="GO" id="GO:0005737">
    <property type="term" value="C:cytoplasm"/>
    <property type="evidence" value="ECO:0007669"/>
    <property type="project" value="UniProtKB-SubCell"/>
</dbReference>
<dbReference type="NCBIfam" id="TIGR03544">
    <property type="entry name" value="DivI1A_domain"/>
    <property type="match status" value="1"/>
</dbReference>
<evidence type="ECO:0000256" key="3">
    <source>
        <dbReference type="ARBA" id="ARBA00022618"/>
    </source>
</evidence>
<keyword evidence="2" id="KW-0963">Cytoplasm</keyword>
<evidence type="ECO:0008006" key="9">
    <source>
        <dbReference type="Google" id="ProtNLM"/>
    </source>
</evidence>
<reference evidence="7 8" key="1">
    <citation type="submission" date="2016-09" db="EMBL/GenBank/DDBJ databases">
        <title>Draft genome sequence for the type strain of Vulcanibacillus modesticaldus BR, a strictly anaerobic, moderately thermophilic, and nitrate-reducing bacterium from deep sea-hydrothermal vents of the Mid-Atlantic Ridge.</title>
        <authorList>
            <person name="Abin C.A."/>
            <person name="Hollibaugh J.T."/>
        </authorList>
    </citation>
    <scope>NUCLEOTIDE SEQUENCE [LARGE SCALE GENOMIC DNA]</scope>
    <source>
        <strain evidence="7 8">BR</strain>
    </source>
</reference>
<feature type="coiled-coil region" evidence="6">
    <location>
        <begin position="28"/>
        <end position="84"/>
    </location>
</feature>